<dbReference type="HOGENOM" id="CLU_1256723_0_0_1"/>
<evidence type="ECO:0000313" key="3">
    <source>
        <dbReference type="Proteomes" id="UP000000709"/>
    </source>
</evidence>
<gene>
    <name evidence="2" type="ORF">SPAPADRAFT_73110</name>
</gene>
<dbReference type="EMBL" id="GL996505">
    <property type="protein sequence ID" value="EGW30361.1"/>
    <property type="molecule type" value="Genomic_DNA"/>
</dbReference>
<keyword evidence="1" id="KW-1133">Transmembrane helix</keyword>
<accession>G3ATY5</accession>
<dbReference type="Proteomes" id="UP000000709">
    <property type="component" value="Unassembled WGS sequence"/>
</dbReference>
<name>G3ATY5_SPAPN</name>
<dbReference type="eggNOG" id="ENOG502SZDV">
    <property type="taxonomic scope" value="Eukaryota"/>
</dbReference>
<keyword evidence="1" id="KW-0472">Membrane</keyword>
<evidence type="ECO:0000313" key="2">
    <source>
        <dbReference type="EMBL" id="EGW30361.1"/>
    </source>
</evidence>
<keyword evidence="3" id="KW-1185">Reference proteome</keyword>
<feature type="transmembrane region" description="Helical" evidence="1">
    <location>
        <begin position="151"/>
        <end position="177"/>
    </location>
</feature>
<dbReference type="GeneID" id="18875466"/>
<sequence>MVHNVLFDPPIPEGHHINLGNDTIVDTLATIYNPRLFRNLFRVYFTFLLVQYILIYACVPLEDIENRPAICVITCMYTLVMFVINAALLPLCSSTIPTLVSLRCSFVSFVMELIGLVLHITSVVQCLNAGEMFQIERERGHTSTIKTRVDTYIIVFHVLAMCFAALATASVFCLFVICSRALEFINGKVDRRVIKRNKIYEGINSSIEAFVEGQKDYYLV</sequence>
<feature type="transmembrane region" description="Helical" evidence="1">
    <location>
        <begin position="41"/>
        <end position="61"/>
    </location>
</feature>
<evidence type="ECO:0000256" key="1">
    <source>
        <dbReference type="SAM" id="Phobius"/>
    </source>
</evidence>
<proteinExistence type="predicted"/>
<feature type="transmembrane region" description="Helical" evidence="1">
    <location>
        <begin position="68"/>
        <end position="89"/>
    </location>
</feature>
<dbReference type="InParanoid" id="G3ATY5"/>
<protein>
    <recommendedName>
        <fullName evidence="4">MARVEL domain-containing protein</fullName>
    </recommendedName>
</protein>
<dbReference type="RefSeq" id="XP_007377332.1">
    <property type="nucleotide sequence ID" value="XM_007377270.1"/>
</dbReference>
<evidence type="ECO:0008006" key="4">
    <source>
        <dbReference type="Google" id="ProtNLM"/>
    </source>
</evidence>
<dbReference type="KEGG" id="spaa:SPAPADRAFT_73110"/>
<dbReference type="AlphaFoldDB" id="G3ATY5"/>
<feature type="transmembrane region" description="Helical" evidence="1">
    <location>
        <begin position="109"/>
        <end position="130"/>
    </location>
</feature>
<dbReference type="OMA" id="HNVLFDP"/>
<dbReference type="OrthoDB" id="4008786at2759"/>
<organism evidence="3">
    <name type="scientific">Spathaspora passalidarum (strain NRRL Y-27907 / 11-Y1)</name>
    <dbReference type="NCBI Taxonomy" id="619300"/>
    <lineage>
        <taxon>Eukaryota</taxon>
        <taxon>Fungi</taxon>
        <taxon>Dikarya</taxon>
        <taxon>Ascomycota</taxon>
        <taxon>Saccharomycotina</taxon>
        <taxon>Pichiomycetes</taxon>
        <taxon>Debaryomycetaceae</taxon>
        <taxon>Spathaspora</taxon>
    </lineage>
</organism>
<reference evidence="2 3" key="1">
    <citation type="journal article" date="2011" name="Proc. Natl. Acad. Sci. U.S.A.">
        <title>Comparative genomics of xylose-fermenting fungi for enhanced biofuel production.</title>
        <authorList>
            <person name="Wohlbach D.J."/>
            <person name="Kuo A."/>
            <person name="Sato T.K."/>
            <person name="Potts K.M."/>
            <person name="Salamov A.A."/>
            <person name="LaButti K.M."/>
            <person name="Sun H."/>
            <person name="Clum A."/>
            <person name="Pangilinan J.L."/>
            <person name="Lindquist E.A."/>
            <person name="Lucas S."/>
            <person name="Lapidus A."/>
            <person name="Jin M."/>
            <person name="Gunawan C."/>
            <person name="Balan V."/>
            <person name="Dale B.E."/>
            <person name="Jeffries T.W."/>
            <person name="Zinkel R."/>
            <person name="Barry K.W."/>
            <person name="Grigoriev I.V."/>
            <person name="Gasch A.P."/>
        </authorList>
    </citation>
    <scope>NUCLEOTIDE SEQUENCE [LARGE SCALE GENOMIC DNA]</scope>
    <source>
        <strain evidence="3">NRRL Y-27907 / 11-Y1</strain>
    </source>
</reference>
<keyword evidence="1" id="KW-0812">Transmembrane</keyword>